<name>A0A0L0FMB8_9EUKA</name>
<accession>A0A0L0FMB8</accession>
<proteinExistence type="predicted"/>
<evidence type="ECO:0000259" key="2">
    <source>
        <dbReference type="Pfam" id="PF00134"/>
    </source>
</evidence>
<dbReference type="InterPro" id="IPR036915">
    <property type="entry name" value="Cyclin-like_sf"/>
</dbReference>
<dbReference type="Proteomes" id="UP000054560">
    <property type="component" value="Unassembled WGS sequence"/>
</dbReference>
<sequence length="395" mass="44401">MPKHSSEVPTGRTLLLSINISNREEKQRQRRHTTHSVALSHTQLAAHTTHSRDAAKKLRNSNSRDPFAHKDSVVDGRQRAMDRASDSGTATTATYGAPDDATVYRVDGGVARSSNIGVELHNNAATQVTVHRIDSEDENAKSESLLVKRSNSCSTVYVYETISCPDLKRTLKYVAFALHSACLRSSGHNELYLHQAFDERYGPMLKQSRRPAITDTPPSASSVYKFLCRIFLQTSLSAEIVIVATVYVERLVFKTGIDLHATNWRRIVLGAVILASKVWDDEAVWNVDFISLFPNMNSADVNELERTFLELIEYNVGVKVSVFAKYYFDLRDMTYSTDTLTEKKPLTWRSAKRMEAVTKQTERLLVIDGSHQQLAKLKRVNSLQAIATRRVVVLS</sequence>
<evidence type="ECO:0000256" key="1">
    <source>
        <dbReference type="SAM" id="MobiDB-lite"/>
    </source>
</evidence>
<evidence type="ECO:0000313" key="3">
    <source>
        <dbReference type="EMBL" id="KNC77900.1"/>
    </source>
</evidence>
<dbReference type="EMBL" id="KQ242605">
    <property type="protein sequence ID" value="KNC77900.1"/>
    <property type="molecule type" value="Genomic_DNA"/>
</dbReference>
<dbReference type="SUPFAM" id="SSF47954">
    <property type="entry name" value="Cyclin-like"/>
    <property type="match status" value="1"/>
</dbReference>
<dbReference type="RefSeq" id="XP_014151802.1">
    <property type="nucleotide sequence ID" value="XM_014296327.1"/>
</dbReference>
<dbReference type="GeneID" id="25910153"/>
<feature type="domain" description="Cyclin N-terminal" evidence="2">
    <location>
        <begin position="221"/>
        <end position="316"/>
    </location>
</feature>
<dbReference type="Gene3D" id="1.10.472.10">
    <property type="entry name" value="Cyclin-like"/>
    <property type="match status" value="1"/>
</dbReference>
<protein>
    <recommendedName>
        <fullName evidence="2">Cyclin N-terminal domain-containing protein</fullName>
    </recommendedName>
</protein>
<feature type="region of interest" description="Disordered" evidence="1">
    <location>
        <begin position="22"/>
        <end position="95"/>
    </location>
</feature>
<dbReference type="InterPro" id="IPR006671">
    <property type="entry name" value="Cyclin_N"/>
</dbReference>
<dbReference type="AlphaFoldDB" id="A0A0L0FMB8"/>
<dbReference type="PANTHER" id="PTHR14248">
    <property type="entry name" value="CYCLIN Y, ISOFORM A"/>
    <property type="match status" value="1"/>
</dbReference>
<organism evidence="3 4">
    <name type="scientific">Sphaeroforma arctica JP610</name>
    <dbReference type="NCBI Taxonomy" id="667725"/>
    <lineage>
        <taxon>Eukaryota</taxon>
        <taxon>Ichthyosporea</taxon>
        <taxon>Ichthyophonida</taxon>
        <taxon>Sphaeroforma</taxon>
    </lineage>
</organism>
<dbReference type="Pfam" id="PF00134">
    <property type="entry name" value="Cyclin_N"/>
    <property type="match status" value="1"/>
</dbReference>
<gene>
    <name evidence="3" type="ORF">SARC_09649</name>
</gene>
<dbReference type="CDD" id="cd20540">
    <property type="entry name" value="CYCLIN_CCNY_like"/>
    <property type="match status" value="1"/>
</dbReference>
<reference evidence="3 4" key="1">
    <citation type="submission" date="2011-02" db="EMBL/GenBank/DDBJ databases">
        <title>The Genome Sequence of Sphaeroforma arctica JP610.</title>
        <authorList>
            <consortium name="The Broad Institute Genome Sequencing Platform"/>
            <person name="Russ C."/>
            <person name="Cuomo C."/>
            <person name="Young S.K."/>
            <person name="Zeng Q."/>
            <person name="Gargeya S."/>
            <person name="Alvarado L."/>
            <person name="Berlin A."/>
            <person name="Chapman S.B."/>
            <person name="Chen Z."/>
            <person name="Freedman E."/>
            <person name="Gellesch M."/>
            <person name="Goldberg J."/>
            <person name="Griggs A."/>
            <person name="Gujja S."/>
            <person name="Heilman E."/>
            <person name="Heiman D."/>
            <person name="Howarth C."/>
            <person name="Mehta T."/>
            <person name="Neiman D."/>
            <person name="Pearson M."/>
            <person name="Roberts A."/>
            <person name="Saif S."/>
            <person name="Shea T."/>
            <person name="Shenoy N."/>
            <person name="Sisk P."/>
            <person name="Stolte C."/>
            <person name="Sykes S."/>
            <person name="White J."/>
            <person name="Yandava C."/>
            <person name="Burger G."/>
            <person name="Gray M.W."/>
            <person name="Holland P.W.H."/>
            <person name="King N."/>
            <person name="Lang F.B.F."/>
            <person name="Roger A.J."/>
            <person name="Ruiz-Trillo I."/>
            <person name="Haas B."/>
            <person name="Nusbaum C."/>
            <person name="Birren B."/>
        </authorList>
    </citation>
    <scope>NUCLEOTIDE SEQUENCE [LARGE SCALE GENOMIC DNA]</scope>
    <source>
        <strain evidence="3 4">JP610</strain>
    </source>
</reference>
<keyword evidence="4" id="KW-1185">Reference proteome</keyword>
<dbReference type="eggNOG" id="KOG1675">
    <property type="taxonomic scope" value="Eukaryota"/>
</dbReference>
<dbReference type="OrthoDB" id="10250320at2759"/>
<feature type="compositionally biased region" description="Basic and acidic residues" evidence="1">
    <location>
        <begin position="66"/>
        <end position="85"/>
    </location>
</feature>
<feature type="compositionally biased region" description="Polar residues" evidence="1">
    <location>
        <begin position="35"/>
        <end position="48"/>
    </location>
</feature>
<evidence type="ECO:0000313" key="4">
    <source>
        <dbReference type="Proteomes" id="UP000054560"/>
    </source>
</evidence>